<dbReference type="EMBL" id="JANPWB010000008">
    <property type="protein sequence ID" value="KAJ1166745.1"/>
    <property type="molecule type" value="Genomic_DNA"/>
</dbReference>
<proteinExistence type="predicted"/>
<protein>
    <submittedName>
        <fullName evidence="1">Uncharacterized protein</fullName>
    </submittedName>
</protein>
<sequence length="117" mass="13741">MQRHFYEVGDKANKLLAWLEKRDRCRSWVTEIRDETGGRHTTEDTIAQAFATYYEHTYSFMTAQTYVDCMEFFGDLPLVEILATDREASDQDLMVEEVQRAMVETQLGKAWDLMICQ</sequence>
<organism evidence="1 2">
    <name type="scientific">Pleurodeles waltl</name>
    <name type="common">Iberian ribbed newt</name>
    <dbReference type="NCBI Taxonomy" id="8319"/>
    <lineage>
        <taxon>Eukaryota</taxon>
        <taxon>Metazoa</taxon>
        <taxon>Chordata</taxon>
        <taxon>Craniata</taxon>
        <taxon>Vertebrata</taxon>
        <taxon>Euteleostomi</taxon>
        <taxon>Amphibia</taxon>
        <taxon>Batrachia</taxon>
        <taxon>Caudata</taxon>
        <taxon>Salamandroidea</taxon>
        <taxon>Salamandridae</taxon>
        <taxon>Pleurodelinae</taxon>
        <taxon>Pleurodeles</taxon>
    </lineage>
</organism>
<dbReference type="Proteomes" id="UP001066276">
    <property type="component" value="Chromosome 4_2"/>
</dbReference>
<dbReference type="AlphaFoldDB" id="A0AAV7SRP0"/>
<comment type="caution">
    <text evidence="1">The sequence shown here is derived from an EMBL/GenBank/DDBJ whole genome shotgun (WGS) entry which is preliminary data.</text>
</comment>
<name>A0AAV7SRP0_PLEWA</name>
<gene>
    <name evidence="1" type="ORF">NDU88_007142</name>
</gene>
<keyword evidence="2" id="KW-1185">Reference proteome</keyword>
<reference evidence="1" key="1">
    <citation type="journal article" date="2022" name="bioRxiv">
        <title>Sequencing and chromosome-scale assembly of the giantPleurodeles waltlgenome.</title>
        <authorList>
            <person name="Brown T."/>
            <person name="Elewa A."/>
            <person name="Iarovenko S."/>
            <person name="Subramanian E."/>
            <person name="Araus A.J."/>
            <person name="Petzold A."/>
            <person name="Susuki M."/>
            <person name="Suzuki K.-i.T."/>
            <person name="Hayashi T."/>
            <person name="Toyoda A."/>
            <person name="Oliveira C."/>
            <person name="Osipova E."/>
            <person name="Leigh N.D."/>
            <person name="Simon A."/>
            <person name="Yun M.H."/>
        </authorList>
    </citation>
    <scope>NUCLEOTIDE SEQUENCE</scope>
    <source>
        <strain evidence="1">20211129_DDA</strain>
        <tissue evidence="1">Liver</tissue>
    </source>
</reference>
<evidence type="ECO:0000313" key="2">
    <source>
        <dbReference type="Proteomes" id="UP001066276"/>
    </source>
</evidence>
<evidence type="ECO:0000313" key="1">
    <source>
        <dbReference type="EMBL" id="KAJ1166745.1"/>
    </source>
</evidence>
<accession>A0AAV7SRP0</accession>